<dbReference type="Pfam" id="PF01490">
    <property type="entry name" value="Aa_trans"/>
    <property type="match status" value="1"/>
</dbReference>
<keyword evidence="7 9" id="KW-0472">Membrane</keyword>
<dbReference type="AlphaFoldDB" id="A0A139AYK4"/>
<dbReference type="InterPro" id="IPR013057">
    <property type="entry name" value="AA_transpt_TM"/>
</dbReference>
<evidence type="ECO:0000256" key="7">
    <source>
        <dbReference type="ARBA" id="ARBA00023136"/>
    </source>
</evidence>
<feature type="domain" description="Amino acid transporter transmembrane" evidence="10">
    <location>
        <begin position="103"/>
        <end position="493"/>
    </location>
</feature>
<evidence type="ECO:0000256" key="2">
    <source>
        <dbReference type="ARBA" id="ARBA00008066"/>
    </source>
</evidence>
<evidence type="ECO:0000313" key="12">
    <source>
        <dbReference type="Proteomes" id="UP000070544"/>
    </source>
</evidence>
<feature type="transmembrane region" description="Helical" evidence="9">
    <location>
        <begin position="475"/>
        <end position="496"/>
    </location>
</feature>
<organism evidence="11 12">
    <name type="scientific">Gonapodya prolifera (strain JEL478)</name>
    <name type="common">Monoblepharis prolifera</name>
    <dbReference type="NCBI Taxonomy" id="1344416"/>
    <lineage>
        <taxon>Eukaryota</taxon>
        <taxon>Fungi</taxon>
        <taxon>Fungi incertae sedis</taxon>
        <taxon>Chytridiomycota</taxon>
        <taxon>Chytridiomycota incertae sedis</taxon>
        <taxon>Monoblepharidomycetes</taxon>
        <taxon>Monoblepharidales</taxon>
        <taxon>Gonapodyaceae</taxon>
        <taxon>Gonapodya</taxon>
    </lineage>
</organism>
<feature type="transmembrane region" description="Helical" evidence="9">
    <location>
        <begin position="324"/>
        <end position="344"/>
    </location>
</feature>
<dbReference type="PANTHER" id="PTHR22950:SF692">
    <property type="entry name" value="TRANSMEMBRANE AMINO ACID TRANSPORTER FAMILY PROTEIN"/>
    <property type="match status" value="1"/>
</dbReference>
<comment type="similarity">
    <text evidence="2">Belongs to the amino acid/polyamine transporter 2 family.</text>
</comment>
<feature type="region of interest" description="Disordered" evidence="8">
    <location>
        <begin position="35"/>
        <end position="56"/>
    </location>
</feature>
<keyword evidence="12" id="KW-1185">Reference proteome</keyword>
<evidence type="ECO:0000256" key="6">
    <source>
        <dbReference type="ARBA" id="ARBA00022989"/>
    </source>
</evidence>
<feature type="transmembrane region" description="Helical" evidence="9">
    <location>
        <begin position="116"/>
        <end position="143"/>
    </location>
</feature>
<feature type="transmembrane region" description="Helical" evidence="9">
    <location>
        <begin position="413"/>
        <end position="433"/>
    </location>
</feature>
<evidence type="ECO:0000259" key="10">
    <source>
        <dbReference type="Pfam" id="PF01490"/>
    </source>
</evidence>
<dbReference type="GO" id="GO:0015179">
    <property type="term" value="F:L-amino acid transmembrane transporter activity"/>
    <property type="evidence" value="ECO:0007669"/>
    <property type="project" value="TreeGrafter"/>
</dbReference>
<dbReference type="OrthoDB" id="655540at2759"/>
<feature type="transmembrane region" description="Helical" evidence="9">
    <location>
        <begin position="356"/>
        <end position="376"/>
    </location>
</feature>
<gene>
    <name evidence="11" type="ORF">M427DRAFT_93117</name>
</gene>
<protein>
    <recommendedName>
        <fullName evidence="10">Amino acid transporter transmembrane domain-containing protein</fullName>
    </recommendedName>
</protein>
<dbReference type="STRING" id="1344416.A0A139AYK4"/>
<keyword evidence="6 9" id="KW-1133">Transmembrane helix</keyword>
<feature type="transmembrane region" description="Helical" evidence="9">
    <location>
        <begin position="284"/>
        <end position="304"/>
    </location>
</feature>
<keyword evidence="4 9" id="KW-0812">Transmembrane</keyword>
<keyword evidence="3" id="KW-0813">Transport</keyword>
<evidence type="ECO:0000256" key="4">
    <source>
        <dbReference type="ARBA" id="ARBA00022692"/>
    </source>
</evidence>
<evidence type="ECO:0000256" key="5">
    <source>
        <dbReference type="ARBA" id="ARBA00022970"/>
    </source>
</evidence>
<feature type="transmembrane region" description="Helical" evidence="9">
    <location>
        <begin position="439"/>
        <end position="463"/>
    </location>
</feature>
<keyword evidence="5" id="KW-0029">Amino-acid transport</keyword>
<accession>A0A139AYK4</accession>
<proteinExistence type="inferred from homology"/>
<dbReference type="EMBL" id="KQ965732">
    <property type="protein sequence ID" value="KXS21832.1"/>
    <property type="molecule type" value="Genomic_DNA"/>
</dbReference>
<feature type="transmembrane region" description="Helical" evidence="9">
    <location>
        <begin position="182"/>
        <end position="203"/>
    </location>
</feature>
<evidence type="ECO:0000256" key="8">
    <source>
        <dbReference type="SAM" id="MobiDB-lite"/>
    </source>
</evidence>
<comment type="subcellular location">
    <subcellularLocation>
        <location evidence="1">Membrane</location>
        <topology evidence="1">Multi-pass membrane protein</topology>
    </subcellularLocation>
</comment>
<dbReference type="PANTHER" id="PTHR22950">
    <property type="entry name" value="AMINO ACID TRANSPORTER"/>
    <property type="match status" value="1"/>
</dbReference>
<evidence type="ECO:0000256" key="3">
    <source>
        <dbReference type="ARBA" id="ARBA00022448"/>
    </source>
</evidence>
<sequence>MAVYQDIAKSYRSILTPGWEQALLRDEGHALPGTIGRRRPAWGAGGRGEEEDDEHEPLIEGANKVSPAAGLEGLYDSYENGDETDGYGGYGGDAHGIGGGEGKSTFGQSVFNSSNVLMGIGLLSLPFALKLSGWVLGIGQLLLYSASTNYTARILARCLDYDPKMATYADVGEAAFGIRGRIFISVLFILELLTACISLVILVADSLVALFPWMVLEWVKVCTFMMVFPLTLGKGLGWLAGGSVVGVLAILNLMVIIVVDGFWKGDAPGSLWEPAETTMWPRKWMDVPLTFGLIMAGFSGHSVFPSIYRDMAEPEGYPAMVSVSYAITSFFYVGIAARLGYLMFGQGTVQEITVNIASILTYPTIINKITIWLMIVNPITKYPLNAAAINLNFEVLILPRLAEEGWPMWTISFAQFLIRLTVSLVVLFVSIVYPGFHNVLAILGSFFSFTVCVVFPLSCYLVLYRETIQPLERIFVWTLIVIGSVLGLVGTVWAFLPGIGQD</sequence>
<name>A0A139AYK4_GONPJ</name>
<dbReference type="GO" id="GO:0005774">
    <property type="term" value="C:vacuolar membrane"/>
    <property type="evidence" value="ECO:0007669"/>
    <property type="project" value="TreeGrafter"/>
</dbReference>
<dbReference type="OMA" id="MKWTHIA"/>
<evidence type="ECO:0000256" key="9">
    <source>
        <dbReference type="SAM" id="Phobius"/>
    </source>
</evidence>
<feature type="transmembrane region" description="Helical" evidence="9">
    <location>
        <begin position="238"/>
        <end position="263"/>
    </location>
</feature>
<evidence type="ECO:0000256" key="1">
    <source>
        <dbReference type="ARBA" id="ARBA00004141"/>
    </source>
</evidence>
<dbReference type="Proteomes" id="UP000070544">
    <property type="component" value="Unassembled WGS sequence"/>
</dbReference>
<evidence type="ECO:0000313" key="11">
    <source>
        <dbReference type="EMBL" id="KXS21832.1"/>
    </source>
</evidence>
<reference evidence="11 12" key="1">
    <citation type="journal article" date="2015" name="Genome Biol. Evol.">
        <title>Phylogenomic analyses indicate that early fungi evolved digesting cell walls of algal ancestors of land plants.</title>
        <authorList>
            <person name="Chang Y."/>
            <person name="Wang S."/>
            <person name="Sekimoto S."/>
            <person name="Aerts A.L."/>
            <person name="Choi C."/>
            <person name="Clum A."/>
            <person name="LaButti K.M."/>
            <person name="Lindquist E.A."/>
            <person name="Yee Ngan C."/>
            <person name="Ohm R.A."/>
            <person name="Salamov A.A."/>
            <person name="Grigoriev I.V."/>
            <person name="Spatafora J.W."/>
            <person name="Berbee M.L."/>
        </authorList>
    </citation>
    <scope>NUCLEOTIDE SEQUENCE [LARGE SCALE GENOMIC DNA]</scope>
    <source>
        <strain evidence="11 12">JEL478</strain>
    </source>
</reference>
<feature type="transmembrane region" description="Helical" evidence="9">
    <location>
        <begin position="210"/>
        <end position="232"/>
    </location>
</feature>